<keyword evidence="4 8" id="KW-0418">Kinase</keyword>
<dbReference type="GO" id="GO:0005524">
    <property type="term" value="F:ATP binding"/>
    <property type="evidence" value="ECO:0007669"/>
    <property type="project" value="UniProtKB-UniRule"/>
</dbReference>
<evidence type="ECO:0000256" key="8">
    <source>
        <dbReference type="RuleBase" id="RU369061"/>
    </source>
</evidence>
<evidence type="ECO:0000313" key="11">
    <source>
        <dbReference type="Proteomes" id="UP000245845"/>
    </source>
</evidence>
<dbReference type="InterPro" id="IPR011611">
    <property type="entry name" value="PfkB_dom"/>
</dbReference>
<keyword evidence="3 7" id="KW-0547">Nucleotide-binding</keyword>
<dbReference type="NCBIfam" id="TIGR03828">
    <property type="entry name" value="pfkB"/>
    <property type="match status" value="1"/>
</dbReference>
<dbReference type="CDD" id="cd01164">
    <property type="entry name" value="FruK_PfkB_like"/>
    <property type="match status" value="1"/>
</dbReference>
<comment type="function">
    <text evidence="8">Catalyzes the ATP-dependent phosphorylation of fructose-l-phosphate to fructose-l,6-bisphosphate.</text>
</comment>
<organism evidence="10 11">
    <name type="scientific">Faecalicatena orotica</name>
    <dbReference type="NCBI Taxonomy" id="1544"/>
    <lineage>
        <taxon>Bacteria</taxon>
        <taxon>Bacillati</taxon>
        <taxon>Bacillota</taxon>
        <taxon>Clostridia</taxon>
        <taxon>Lachnospirales</taxon>
        <taxon>Lachnospiraceae</taxon>
        <taxon>Faecalicatena</taxon>
    </lineage>
</organism>
<evidence type="ECO:0000256" key="2">
    <source>
        <dbReference type="ARBA" id="ARBA00022679"/>
    </source>
</evidence>
<dbReference type="GO" id="GO:0016052">
    <property type="term" value="P:carbohydrate catabolic process"/>
    <property type="evidence" value="ECO:0007669"/>
    <property type="project" value="UniProtKB-ARBA"/>
</dbReference>
<dbReference type="UniPathway" id="UPA00704">
    <property type="reaction ID" value="UER00715"/>
</dbReference>
<evidence type="ECO:0000256" key="5">
    <source>
        <dbReference type="ARBA" id="ARBA00022840"/>
    </source>
</evidence>
<dbReference type="GO" id="GO:0008662">
    <property type="term" value="F:1-phosphofructokinase activity"/>
    <property type="evidence" value="ECO:0007669"/>
    <property type="project" value="UniProtKB-UniRule"/>
</dbReference>
<dbReference type="Pfam" id="PF00294">
    <property type="entry name" value="PfkB"/>
    <property type="match status" value="1"/>
</dbReference>
<dbReference type="FunFam" id="3.40.1190.20:FF:000001">
    <property type="entry name" value="Phosphofructokinase"/>
    <property type="match status" value="1"/>
</dbReference>
<gene>
    <name evidence="10" type="ORF">A8806_104185</name>
</gene>
<evidence type="ECO:0000259" key="9">
    <source>
        <dbReference type="Pfam" id="PF00294"/>
    </source>
</evidence>
<evidence type="ECO:0000256" key="3">
    <source>
        <dbReference type="ARBA" id="ARBA00022741"/>
    </source>
</evidence>
<accession>A0A2Y9C9W5</accession>
<evidence type="ECO:0000313" key="10">
    <source>
        <dbReference type="EMBL" id="PWJ30315.1"/>
    </source>
</evidence>
<dbReference type="GO" id="GO:0005829">
    <property type="term" value="C:cytosol"/>
    <property type="evidence" value="ECO:0007669"/>
    <property type="project" value="TreeGrafter"/>
</dbReference>
<dbReference type="InterPro" id="IPR029056">
    <property type="entry name" value="Ribokinase-like"/>
</dbReference>
<dbReference type="PANTHER" id="PTHR46566">
    <property type="entry name" value="1-PHOSPHOFRUCTOKINASE-RELATED"/>
    <property type="match status" value="1"/>
</dbReference>
<evidence type="ECO:0000256" key="4">
    <source>
        <dbReference type="ARBA" id="ARBA00022777"/>
    </source>
</evidence>
<keyword evidence="11" id="KW-1185">Reference proteome</keyword>
<proteinExistence type="inferred from homology"/>
<dbReference type="PROSITE" id="PS00584">
    <property type="entry name" value="PFKB_KINASES_2"/>
    <property type="match status" value="1"/>
</dbReference>
<dbReference type="EMBL" id="QGDL01000004">
    <property type="protein sequence ID" value="PWJ30315.1"/>
    <property type="molecule type" value="Genomic_DNA"/>
</dbReference>
<comment type="pathway">
    <text evidence="7">Carbohydrate metabolism; D-tagatose 6-phosphate degradation; D-glyceraldehyde 3-phosphate and glycerone phosphate from D-tagatose 6-phosphate: step 1/2.</text>
</comment>
<comment type="caution">
    <text evidence="10">The sequence shown here is derived from an EMBL/GenBank/DDBJ whole genome shotgun (WGS) entry which is preliminary data.</text>
</comment>
<keyword evidence="7" id="KW-0423">Lactose metabolism</keyword>
<name>A0A2Y9C9W5_9FIRM</name>
<comment type="catalytic activity">
    <reaction evidence="7">
        <text>D-tagatofuranose 6-phosphate + ATP = D-tagatofuranose 1,6-bisphosphate + ADP + H(+)</text>
        <dbReference type="Rhea" id="RHEA:12420"/>
        <dbReference type="ChEBI" id="CHEBI:15378"/>
        <dbReference type="ChEBI" id="CHEBI:30616"/>
        <dbReference type="ChEBI" id="CHEBI:58694"/>
        <dbReference type="ChEBI" id="CHEBI:58695"/>
        <dbReference type="ChEBI" id="CHEBI:456216"/>
        <dbReference type="EC" id="2.7.1.144"/>
    </reaction>
</comment>
<dbReference type="GO" id="GO:0044281">
    <property type="term" value="P:small molecule metabolic process"/>
    <property type="evidence" value="ECO:0007669"/>
    <property type="project" value="UniProtKB-ARBA"/>
</dbReference>
<evidence type="ECO:0000256" key="6">
    <source>
        <dbReference type="ARBA" id="ARBA00047745"/>
    </source>
</evidence>
<dbReference type="PIRSF" id="PIRSF000535">
    <property type="entry name" value="1PFK/6PFK/LacC"/>
    <property type="match status" value="1"/>
</dbReference>
<keyword evidence="5 7" id="KW-0067">ATP-binding</keyword>
<dbReference type="InterPro" id="IPR002173">
    <property type="entry name" value="Carboh/pur_kinase_PfkB_CS"/>
</dbReference>
<keyword evidence="2 7" id="KW-0808">Transferase</keyword>
<dbReference type="PANTHER" id="PTHR46566:SF2">
    <property type="entry name" value="ATP-DEPENDENT 6-PHOSPHOFRUCTOKINASE ISOZYME 2"/>
    <property type="match status" value="1"/>
</dbReference>
<dbReference type="GO" id="GO:0009024">
    <property type="term" value="F:tagatose-6-phosphate kinase activity"/>
    <property type="evidence" value="ECO:0007669"/>
    <property type="project" value="UniProtKB-EC"/>
</dbReference>
<protein>
    <recommendedName>
        <fullName evidence="7">Tagatose-6-phosphate kinase</fullName>
        <ecNumber evidence="7">2.7.1.144</ecNumber>
    </recommendedName>
</protein>
<dbReference type="NCBIfam" id="TIGR03168">
    <property type="entry name" value="1-PFK"/>
    <property type="match status" value="1"/>
</dbReference>
<evidence type="ECO:0000256" key="1">
    <source>
        <dbReference type="ARBA" id="ARBA00005380"/>
    </source>
</evidence>
<dbReference type="GO" id="GO:2001059">
    <property type="term" value="P:D-tagatose 6-phosphate catabolic process"/>
    <property type="evidence" value="ECO:0007669"/>
    <property type="project" value="UniProtKB-UniPathway"/>
</dbReference>
<dbReference type="SUPFAM" id="SSF53613">
    <property type="entry name" value="Ribokinase-like"/>
    <property type="match status" value="1"/>
</dbReference>
<dbReference type="InterPro" id="IPR017583">
    <property type="entry name" value="Tagatose/fructose_Pkinase"/>
</dbReference>
<comment type="catalytic activity">
    <reaction evidence="6 8">
        <text>beta-D-fructose 1-phosphate + ATP = beta-D-fructose 1,6-bisphosphate + ADP + H(+)</text>
        <dbReference type="Rhea" id="RHEA:14213"/>
        <dbReference type="ChEBI" id="CHEBI:15378"/>
        <dbReference type="ChEBI" id="CHEBI:30616"/>
        <dbReference type="ChEBI" id="CHEBI:32966"/>
        <dbReference type="ChEBI" id="CHEBI:138881"/>
        <dbReference type="ChEBI" id="CHEBI:456216"/>
        <dbReference type="EC" id="2.7.1.56"/>
    </reaction>
</comment>
<comment type="similarity">
    <text evidence="7">Belongs to the carbohydrate kinase PfkB family. LacC subfamily.</text>
</comment>
<feature type="domain" description="Carbohydrate kinase PfkB" evidence="9">
    <location>
        <begin position="6"/>
        <end position="292"/>
    </location>
</feature>
<comment type="similarity">
    <text evidence="1">Belongs to the carbohydrate kinase pfkB family.</text>
</comment>
<dbReference type="InterPro" id="IPR022463">
    <property type="entry name" value="1-PFruKinase"/>
</dbReference>
<dbReference type="OrthoDB" id="9801219at2"/>
<evidence type="ECO:0000256" key="7">
    <source>
        <dbReference type="PIRNR" id="PIRNR000535"/>
    </source>
</evidence>
<dbReference type="GO" id="GO:0005988">
    <property type="term" value="P:lactose metabolic process"/>
    <property type="evidence" value="ECO:0007669"/>
    <property type="project" value="UniProtKB-KW"/>
</dbReference>
<dbReference type="Proteomes" id="UP000245845">
    <property type="component" value="Unassembled WGS sequence"/>
</dbReference>
<dbReference type="AlphaFoldDB" id="A0A2Y9C9W5"/>
<reference evidence="10 11" key="1">
    <citation type="submission" date="2018-05" db="EMBL/GenBank/DDBJ databases">
        <title>The Hungate 1000. A catalogue of reference genomes from the rumen microbiome.</title>
        <authorList>
            <person name="Kelly W."/>
        </authorList>
    </citation>
    <scope>NUCLEOTIDE SEQUENCE [LARGE SCALE GENOMIC DNA]</scope>
    <source>
        <strain evidence="10 11">NLAE-zl-C242</strain>
    </source>
</reference>
<dbReference type="Gene3D" id="3.40.1190.20">
    <property type="match status" value="1"/>
</dbReference>
<sequence>MIVTVTMNPAIDKTVEIGHLIPGGLNRIHKVEYDAGGKGINVSKTIRELGGGSIATGFLAGNAGRTIESVLKDRGIQSDFVWVDGETRTNTKVLEDNGEVTELNEPGPEITPDQLDELLARLEGYAGDGVLFVLAGSIPSGISIDIYEKIIRLLHKKGAKVLLDADGCMFRQALDAGPDIIKPNRAELEEFMGIDYRASDRDLLKTARQLLGKGVDTVAVSMGKSGAMFVRDGYEVRCPALNVKAHSTVGAGDAMVAALAYSFDTKNGDENTTRICMAASAGAVTTIGTKPPARELVDELMEQVIIEKIGE</sequence>
<dbReference type="EC" id="2.7.1.144" evidence="7"/>
<dbReference type="RefSeq" id="WP_109730747.1">
    <property type="nucleotide sequence ID" value="NZ_BAAACK010000019.1"/>
</dbReference>